<name>A0A9D4GD16_DREPO</name>
<proteinExistence type="predicted"/>
<evidence type="ECO:0000313" key="1">
    <source>
        <dbReference type="EMBL" id="KAH3815026.1"/>
    </source>
</evidence>
<dbReference type="AlphaFoldDB" id="A0A9D4GD16"/>
<dbReference type="EMBL" id="JAIWYP010000006">
    <property type="protein sequence ID" value="KAH3815026.1"/>
    <property type="molecule type" value="Genomic_DNA"/>
</dbReference>
<comment type="caution">
    <text evidence="1">The sequence shown here is derived from an EMBL/GenBank/DDBJ whole genome shotgun (WGS) entry which is preliminary data.</text>
</comment>
<accession>A0A9D4GD16</accession>
<sequence length="66" mass="6527">MSHNVSVYDMMINRIKSGAVPGFPVSGGGILKDLLGSSGPLGSLVGAGQCPARASRVAKAPGSSTL</sequence>
<reference evidence="1" key="1">
    <citation type="journal article" date="2019" name="bioRxiv">
        <title>The Genome of the Zebra Mussel, Dreissena polymorpha: A Resource for Invasive Species Research.</title>
        <authorList>
            <person name="McCartney M.A."/>
            <person name="Auch B."/>
            <person name="Kono T."/>
            <person name="Mallez S."/>
            <person name="Zhang Y."/>
            <person name="Obille A."/>
            <person name="Becker A."/>
            <person name="Abrahante J.E."/>
            <person name="Garbe J."/>
            <person name="Badalamenti J.P."/>
            <person name="Herman A."/>
            <person name="Mangelson H."/>
            <person name="Liachko I."/>
            <person name="Sullivan S."/>
            <person name="Sone E.D."/>
            <person name="Koren S."/>
            <person name="Silverstein K.A.T."/>
            <person name="Beckman K.B."/>
            <person name="Gohl D.M."/>
        </authorList>
    </citation>
    <scope>NUCLEOTIDE SEQUENCE</scope>
    <source>
        <strain evidence="1">Duluth1</strain>
        <tissue evidence="1">Whole animal</tissue>
    </source>
</reference>
<gene>
    <name evidence="1" type="ORF">DPMN_143545</name>
</gene>
<evidence type="ECO:0000313" key="2">
    <source>
        <dbReference type="Proteomes" id="UP000828390"/>
    </source>
</evidence>
<protein>
    <submittedName>
        <fullName evidence="1">Uncharacterized protein</fullName>
    </submittedName>
</protein>
<reference evidence="1" key="2">
    <citation type="submission" date="2020-11" db="EMBL/GenBank/DDBJ databases">
        <authorList>
            <person name="McCartney M.A."/>
            <person name="Auch B."/>
            <person name="Kono T."/>
            <person name="Mallez S."/>
            <person name="Becker A."/>
            <person name="Gohl D.M."/>
            <person name="Silverstein K.A.T."/>
            <person name="Koren S."/>
            <person name="Bechman K.B."/>
            <person name="Herman A."/>
            <person name="Abrahante J.E."/>
            <person name="Garbe J."/>
        </authorList>
    </citation>
    <scope>NUCLEOTIDE SEQUENCE</scope>
    <source>
        <strain evidence="1">Duluth1</strain>
        <tissue evidence="1">Whole animal</tissue>
    </source>
</reference>
<dbReference type="Proteomes" id="UP000828390">
    <property type="component" value="Unassembled WGS sequence"/>
</dbReference>
<organism evidence="1 2">
    <name type="scientific">Dreissena polymorpha</name>
    <name type="common">Zebra mussel</name>
    <name type="synonym">Mytilus polymorpha</name>
    <dbReference type="NCBI Taxonomy" id="45954"/>
    <lineage>
        <taxon>Eukaryota</taxon>
        <taxon>Metazoa</taxon>
        <taxon>Spiralia</taxon>
        <taxon>Lophotrochozoa</taxon>
        <taxon>Mollusca</taxon>
        <taxon>Bivalvia</taxon>
        <taxon>Autobranchia</taxon>
        <taxon>Heteroconchia</taxon>
        <taxon>Euheterodonta</taxon>
        <taxon>Imparidentia</taxon>
        <taxon>Neoheterodontei</taxon>
        <taxon>Myida</taxon>
        <taxon>Dreissenoidea</taxon>
        <taxon>Dreissenidae</taxon>
        <taxon>Dreissena</taxon>
    </lineage>
</organism>
<keyword evidence="2" id="KW-1185">Reference proteome</keyword>